<dbReference type="GO" id="GO:0016020">
    <property type="term" value="C:membrane"/>
    <property type="evidence" value="ECO:0007669"/>
    <property type="project" value="UniProtKB-SubCell"/>
</dbReference>
<evidence type="ECO:0000256" key="6">
    <source>
        <dbReference type="SAM" id="MobiDB-lite"/>
    </source>
</evidence>
<dbReference type="PANTHER" id="PTHR43791:SF36">
    <property type="entry name" value="TRANSPORTER, PUTATIVE (AFU_ORTHOLOGUE AFUA_6G08340)-RELATED"/>
    <property type="match status" value="1"/>
</dbReference>
<dbReference type="InterPro" id="IPR036259">
    <property type="entry name" value="MFS_trans_sf"/>
</dbReference>
<evidence type="ECO:0000256" key="3">
    <source>
        <dbReference type="ARBA" id="ARBA00022692"/>
    </source>
</evidence>
<comment type="subcellular location">
    <subcellularLocation>
        <location evidence="1">Membrane</location>
        <topology evidence="1">Multi-pass membrane protein</topology>
    </subcellularLocation>
</comment>
<keyword evidence="4 7" id="KW-1133">Transmembrane helix</keyword>
<keyword evidence="5 7" id="KW-0472">Membrane</keyword>
<evidence type="ECO:0000256" key="2">
    <source>
        <dbReference type="ARBA" id="ARBA00022448"/>
    </source>
</evidence>
<evidence type="ECO:0000256" key="7">
    <source>
        <dbReference type="SAM" id="Phobius"/>
    </source>
</evidence>
<dbReference type="STRING" id="742152.A0A2H3J1I3"/>
<evidence type="ECO:0000256" key="5">
    <source>
        <dbReference type="ARBA" id="ARBA00023136"/>
    </source>
</evidence>
<dbReference type="PANTHER" id="PTHR43791">
    <property type="entry name" value="PERMEASE-RELATED"/>
    <property type="match status" value="1"/>
</dbReference>
<proteinExistence type="predicted"/>
<reference evidence="8 9" key="1">
    <citation type="journal article" date="2012" name="Science">
        <title>The Paleozoic origin of enzymatic lignin decomposition reconstructed from 31 fungal genomes.</title>
        <authorList>
            <person name="Floudas D."/>
            <person name="Binder M."/>
            <person name="Riley R."/>
            <person name="Barry K."/>
            <person name="Blanchette R.A."/>
            <person name="Henrissat B."/>
            <person name="Martinez A.T."/>
            <person name="Otillar R."/>
            <person name="Spatafora J.W."/>
            <person name="Yadav J.S."/>
            <person name="Aerts A."/>
            <person name="Benoit I."/>
            <person name="Boyd A."/>
            <person name="Carlson A."/>
            <person name="Copeland A."/>
            <person name="Coutinho P.M."/>
            <person name="de Vries R.P."/>
            <person name="Ferreira P."/>
            <person name="Findley K."/>
            <person name="Foster B."/>
            <person name="Gaskell J."/>
            <person name="Glotzer D."/>
            <person name="Gorecki P."/>
            <person name="Heitman J."/>
            <person name="Hesse C."/>
            <person name="Hori C."/>
            <person name="Igarashi K."/>
            <person name="Jurgens J.A."/>
            <person name="Kallen N."/>
            <person name="Kersten P."/>
            <person name="Kohler A."/>
            <person name="Kuees U."/>
            <person name="Kumar T.K.A."/>
            <person name="Kuo A."/>
            <person name="LaButti K."/>
            <person name="Larrondo L.F."/>
            <person name="Lindquist E."/>
            <person name="Ling A."/>
            <person name="Lombard V."/>
            <person name="Lucas S."/>
            <person name="Lundell T."/>
            <person name="Martin R."/>
            <person name="McLaughlin D.J."/>
            <person name="Morgenstern I."/>
            <person name="Morin E."/>
            <person name="Murat C."/>
            <person name="Nagy L.G."/>
            <person name="Nolan M."/>
            <person name="Ohm R.A."/>
            <person name="Patyshakuliyeva A."/>
            <person name="Rokas A."/>
            <person name="Ruiz-Duenas F.J."/>
            <person name="Sabat G."/>
            <person name="Salamov A."/>
            <person name="Samejima M."/>
            <person name="Schmutz J."/>
            <person name="Slot J.C."/>
            <person name="St John F."/>
            <person name="Stenlid J."/>
            <person name="Sun H."/>
            <person name="Sun S."/>
            <person name="Syed K."/>
            <person name="Tsang A."/>
            <person name="Wiebenga A."/>
            <person name="Young D."/>
            <person name="Pisabarro A."/>
            <person name="Eastwood D.C."/>
            <person name="Martin F."/>
            <person name="Cullen D."/>
            <person name="Grigoriev I.V."/>
            <person name="Hibbett D.S."/>
        </authorList>
    </citation>
    <scope>NUCLEOTIDE SEQUENCE [LARGE SCALE GENOMIC DNA]</scope>
    <source>
        <strain evidence="8 9">MD-104</strain>
    </source>
</reference>
<dbReference type="SUPFAM" id="SSF103473">
    <property type="entry name" value="MFS general substrate transporter"/>
    <property type="match status" value="1"/>
</dbReference>
<sequence length="247" mass="27008">MSKSDGSVQINEKETPVVEQHSPVEPNSTLDGILVNPNARQAAERELVRLLDMRLLPTIIVIYVLNYIDRVAVTSARLQGLEQDLNLTGIQYNTVIAILFASYAPFQIPSNMELAFRGAIFLSGLLISNAFGSLIAAGILGGMQGKRGIAAWRWLFYIEGCTTIFVGIASIFLLPDYPHNTRWLTLAQRRLAQIRLAEDAGEADEDGTNGSALIGLKLALKDPKVPIMALVCFSETLGLGFINFFPT</sequence>
<feature type="transmembrane region" description="Helical" evidence="7">
    <location>
        <begin position="225"/>
        <end position="245"/>
    </location>
</feature>
<keyword evidence="3 7" id="KW-0812">Transmembrane</keyword>
<keyword evidence="9" id="KW-1185">Reference proteome</keyword>
<evidence type="ECO:0000313" key="9">
    <source>
        <dbReference type="Proteomes" id="UP000218811"/>
    </source>
</evidence>
<dbReference type="AlphaFoldDB" id="A0A2H3J1I3"/>
<evidence type="ECO:0000256" key="1">
    <source>
        <dbReference type="ARBA" id="ARBA00004141"/>
    </source>
</evidence>
<feature type="compositionally biased region" description="Polar residues" evidence="6">
    <location>
        <begin position="1"/>
        <end position="10"/>
    </location>
</feature>
<keyword evidence="2" id="KW-0813">Transport</keyword>
<feature type="transmembrane region" description="Helical" evidence="7">
    <location>
        <begin position="118"/>
        <end position="142"/>
    </location>
</feature>
<dbReference type="GO" id="GO:0022857">
    <property type="term" value="F:transmembrane transporter activity"/>
    <property type="evidence" value="ECO:0007669"/>
    <property type="project" value="TreeGrafter"/>
</dbReference>
<dbReference type="Gene3D" id="1.20.1250.20">
    <property type="entry name" value="MFS general substrate transporter like domains"/>
    <property type="match status" value="2"/>
</dbReference>
<organism evidence="8 9">
    <name type="scientific">Wolfiporia cocos (strain MD-104)</name>
    <name type="common">Brown rot fungus</name>
    <dbReference type="NCBI Taxonomy" id="742152"/>
    <lineage>
        <taxon>Eukaryota</taxon>
        <taxon>Fungi</taxon>
        <taxon>Dikarya</taxon>
        <taxon>Basidiomycota</taxon>
        <taxon>Agaricomycotina</taxon>
        <taxon>Agaricomycetes</taxon>
        <taxon>Polyporales</taxon>
        <taxon>Phaeolaceae</taxon>
        <taxon>Wolfiporia</taxon>
    </lineage>
</organism>
<feature type="region of interest" description="Disordered" evidence="6">
    <location>
        <begin position="1"/>
        <end position="24"/>
    </location>
</feature>
<protein>
    <submittedName>
        <fullName evidence="8">MFS general substrate transporter</fullName>
    </submittedName>
</protein>
<accession>A0A2H3J1I3</accession>
<dbReference type="EMBL" id="KB467854">
    <property type="protein sequence ID" value="PCH35555.1"/>
    <property type="molecule type" value="Genomic_DNA"/>
</dbReference>
<dbReference type="OMA" id="PIMALVC"/>
<dbReference type="Proteomes" id="UP000218811">
    <property type="component" value="Unassembled WGS sequence"/>
</dbReference>
<feature type="transmembrane region" description="Helical" evidence="7">
    <location>
        <begin position="154"/>
        <end position="174"/>
    </location>
</feature>
<name>A0A2H3J1I3_WOLCO</name>
<evidence type="ECO:0000313" key="8">
    <source>
        <dbReference type="EMBL" id="PCH35555.1"/>
    </source>
</evidence>
<evidence type="ECO:0000256" key="4">
    <source>
        <dbReference type="ARBA" id="ARBA00022989"/>
    </source>
</evidence>
<feature type="transmembrane region" description="Helical" evidence="7">
    <location>
        <begin position="85"/>
        <end position="106"/>
    </location>
</feature>
<gene>
    <name evidence="8" type="ORF">WOLCODRAFT_156249</name>
</gene>
<dbReference type="OrthoDB" id="3253541at2759"/>